<gene>
    <name evidence="11" type="primary">PK1-R_1</name>
    <name evidence="11" type="ORF">CDAR_465941</name>
</gene>
<evidence type="ECO:0000313" key="11">
    <source>
        <dbReference type="EMBL" id="GIY75865.1"/>
    </source>
</evidence>
<dbReference type="Pfam" id="PF00001">
    <property type="entry name" value="7tm_1"/>
    <property type="match status" value="1"/>
</dbReference>
<name>A0AAV4VZF9_9ARAC</name>
<protein>
    <submittedName>
        <fullName evidence="11">Pyrokinin-1 receptor</fullName>
    </submittedName>
</protein>
<dbReference type="InterPro" id="IPR017452">
    <property type="entry name" value="GPCR_Rhodpsn_7TM"/>
</dbReference>
<accession>A0AAV4VZF9</accession>
<feature type="transmembrane region" description="Helical" evidence="9">
    <location>
        <begin position="90"/>
        <end position="111"/>
    </location>
</feature>
<organism evidence="11 12">
    <name type="scientific">Caerostris darwini</name>
    <dbReference type="NCBI Taxonomy" id="1538125"/>
    <lineage>
        <taxon>Eukaryota</taxon>
        <taxon>Metazoa</taxon>
        <taxon>Ecdysozoa</taxon>
        <taxon>Arthropoda</taxon>
        <taxon>Chelicerata</taxon>
        <taxon>Arachnida</taxon>
        <taxon>Araneae</taxon>
        <taxon>Araneomorphae</taxon>
        <taxon>Entelegynae</taxon>
        <taxon>Araneoidea</taxon>
        <taxon>Araneidae</taxon>
        <taxon>Caerostris</taxon>
    </lineage>
</organism>
<keyword evidence="7 11" id="KW-0675">Receptor</keyword>
<keyword evidence="3 9" id="KW-0812">Transmembrane</keyword>
<dbReference type="EMBL" id="BPLQ01013910">
    <property type="protein sequence ID" value="GIY75865.1"/>
    <property type="molecule type" value="Genomic_DNA"/>
</dbReference>
<evidence type="ECO:0000256" key="7">
    <source>
        <dbReference type="ARBA" id="ARBA00023170"/>
    </source>
</evidence>
<evidence type="ECO:0000256" key="3">
    <source>
        <dbReference type="ARBA" id="ARBA00022692"/>
    </source>
</evidence>
<dbReference type="PROSITE" id="PS50262">
    <property type="entry name" value="G_PROTEIN_RECEP_F1_2"/>
    <property type="match status" value="1"/>
</dbReference>
<comment type="subcellular location">
    <subcellularLocation>
        <location evidence="1">Membrane</location>
        <topology evidence="1">Multi-pass membrane protein</topology>
    </subcellularLocation>
</comment>
<evidence type="ECO:0000256" key="2">
    <source>
        <dbReference type="ARBA" id="ARBA00010663"/>
    </source>
</evidence>
<dbReference type="GO" id="GO:0008188">
    <property type="term" value="F:neuropeptide receptor activity"/>
    <property type="evidence" value="ECO:0007669"/>
    <property type="project" value="TreeGrafter"/>
</dbReference>
<evidence type="ECO:0000256" key="4">
    <source>
        <dbReference type="ARBA" id="ARBA00022989"/>
    </source>
</evidence>
<dbReference type="GO" id="GO:0005886">
    <property type="term" value="C:plasma membrane"/>
    <property type="evidence" value="ECO:0007669"/>
    <property type="project" value="TreeGrafter"/>
</dbReference>
<dbReference type="Gene3D" id="1.20.1070.10">
    <property type="entry name" value="Rhodopsin 7-helix transmembrane proteins"/>
    <property type="match status" value="1"/>
</dbReference>
<keyword evidence="4 9" id="KW-1133">Transmembrane helix</keyword>
<keyword evidence="8" id="KW-0807">Transducer</keyword>
<evidence type="ECO:0000256" key="9">
    <source>
        <dbReference type="SAM" id="Phobius"/>
    </source>
</evidence>
<dbReference type="AlphaFoldDB" id="A0AAV4VZF9"/>
<evidence type="ECO:0000259" key="10">
    <source>
        <dbReference type="PROSITE" id="PS50262"/>
    </source>
</evidence>
<evidence type="ECO:0000256" key="8">
    <source>
        <dbReference type="ARBA" id="ARBA00023224"/>
    </source>
</evidence>
<keyword evidence="5" id="KW-0297">G-protein coupled receptor</keyword>
<evidence type="ECO:0000256" key="1">
    <source>
        <dbReference type="ARBA" id="ARBA00004141"/>
    </source>
</evidence>
<evidence type="ECO:0000256" key="5">
    <source>
        <dbReference type="ARBA" id="ARBA00023040"/>
    </source>
</evidence>
<evidence type="ECO:0000256" key="6">
    <source>
        <dbReference type="ARBA" id="ARBA00023136"/>
    </source>
</evidence>
<comment type="similarity">
    <text evidence="2">Belongs to the G-protein coupled receptor 1 family.</text>
</comment>
<feature type="domain" description="G-protein coupled receptors family 1 profile" evidence="10">
    <location>
        <begin position="98"/>
        <end position="154"/>
    </location>
</feature>
<dbReference type="PANTHER" id="PTHR24243">
    <property type="entry name" value="G-PROTEIN COUPLED RECEPTOR"/>
    <property type="match status" value="1"/>
</dbReference>
<reference evidence="11 12" key="1">
    <citation type="submission" date="2021-06" db="EMBL/GenBank/DDBJ databases">
        <title>Caerostris darwini draft genome.</title>
        <authorList>
            <person name="Kono N."/>
            <person name="Arakawa K."/>
        </authorList>
    </citation>
    <scope>NUCLEOTIDE SEQUENCE [LARGE SCALE GENOMIC DNA]</scope>
</reference>
<proteinExistence type="inferred from homology"/>
<evidence type="ECO:0000313" key="12">
    <source>
        <dbReference type="Proteomes" id="UP001054837"/>
    </source>
</evidence>
<dbReference type="Proteomes" id="UP001054837">
    <property type="component" value="Unassembled WGS sequence"/>
</dbReference>
<dbReference type="PRINTS" id="PR00237">
    <property type="entry name" value="GPCRRHODOPSN"/>
</dbReference>
<dbReference type="SUPFAM" id="SSF81321">
    <property type="entry name" value="Family A G protein-coupled receptor-like"/>
    <property type="match status" value="1"/>
</dbReference>
<feature type="transmembrane region" description="Helical" evidence="9">
    <location>
        <begin position="131"/>
        <end position="157"/>
    </location>
</feature>
<comment type="caution">
    <text evidence="11">The sequence shown here is derived from an EMBL/GenBank/DDBJ whole genome shotgun (WGS) entry which is preliminary data.</text>
</comment>
<keyword evidence="6 9" id="KW-0472">Membrane</keyword>
<dbReference type="PANTHER" id="PTHR24243:SF208">
    <property type="entry name" value="PYROKININ-1 RECEPTOR"/>
    <property type="match status" value="1"/>
</dbReference>
<sequence>MRFYFNLIQFSISFFKDIIFNSSASTSYLERTRQDIKYQISTSFLESNSKKKRSGGKHNRIRIYVRFTPQVRISKPAVIRMAFTLRSSTVWPKWLSSIAVVIAFFLCWAPFHAQRLMAVYITEPSEADFVIYSYLTNISGVCYYVSATINPILYSILSLKFRHAFRDTLTRCLGRASGIRRRDRHRTMSFFNSTLKSGLEMTDDITIVTEVPGHDHTHYNQNGSHPTGRRMTGLPMAKNVELLDGNFCNKTPKKKTSTTISNASLQMVEAFDDSSISDYIDQIKETQT</sequence>
<keyword evidence="12" id="KW-1185">Reference proteome</keyword>
<dbReference type="InterPro" id="IPR000276">
    <property type="entry name" value="GPCR_Rhodpsn"/>
</dbReference>